<protein>
    <submittedName>
        <fullName evidence="2">Uncharacterized protein</fullName>
    </submittedName>
</protein>
<keyword evidence="3" id="KW-1185">Reference proteome</keyword>
<evidence type="ECO:0000256" key="1">
    <source>
        <dbReference type="SAM" id="MobiDB-lite"/>
    </source>
</evidence>
<proteinExistence type="predicted"/>
<dbReference type="EMBL" id="QGKV02000832">
    <property type="protein sequence ID" value="KAF3542758.1"/>
    <property type="molecule type" value="Genomic_DNA"/>
</dbReference>
<reference evidence="2 3" key="1">
    <citation type="journal article" date="2020" name="BMC Genomics">
        <title>Intraspecific diversification of the crop wild relative Brassica cretica Lam. using demographic model selection.</title>
        <authorList>
            <person name="Kioukis A."/>
            <person name="Michalopoulou V.A."/>
            <person name="Briers L."/>
            <person name="Pirintsos S."/>
            <person name="Studholme D.J."/>
            <person name="Pavlidis P."/>
            <person name="Sarris P.F."/>
        </authorList>
    </citation>
    <scope>NUCLEOTIDE SEQUENCE [LARGE SCALE GENOMIC DNA]</scope>
    <source>
        <strain evidence="3">cv. PFS-1207/04</strain>
    </source>
</reference>
<evidence type="ECO:0000313" key="2">
    <source>
        <dbReference type="EMBL" id="KAF3542758.1"/>
    </source>
</evidence>
<accession>A0ABQ7BUM2</accession>
<comment type="caution">
    <text evidence="2">The sequence shown here is derived from an EMBL/GenBank/DDBJ whole genome shotgun (WGS) entry which is preliminary data.</text>
</comment>
<name>A0ABQ7BUM2_BRACR</name>
<sequence length="241" mass="27358">MRSGSGFQRPPILANPYQKSGTSTVARPQKIKMGMRHKAGMSIRKPESRIHHRNSIVASFRAAECEIRTGDRTHVQPKAHRVITSLRIFRAQSHLKNLRVLTMISGSNEESLGSPMTSGFLDDLQVLTQPPGYENDLQTPSVHILESLKPPESEPISQVLDVNLRVPRRPPGPCINLQVWGNPNIHRRFPDRLWHLLRQDPGSIPEVLTPESMILEDAPCYHLRRRIIDEDHVLKRSLTHS</sequence>
<organism evidence="2 3">
    <name type="scientific">Brassica cretica</name>
    <name type="common">Mustard</name>
    <dbReference type="NCBI Taxonomy" id="69181"/>
    <lineage>
        <taxon>Eukaryota</taxon>
        <taxon>Viridiplantae</taxon>
        <taxon>Streptophyta</taxon>
        <taxon>Embryophyta</taxon>
        <taxon>Tracheophyta</taxon>
        <taxon>Spermatophyta</taxon>
        <taxon>Magnoliopsida</taxon>
        <taxon>eudicotyledons</taxon>
        <taxon>Gunneridae</taxon>
        <taxon>Pentapetalae</taxon>
        <taxon>rosids</taxon>
        <taxon>malvids</taxon>
        <taxon>Brassicales</taxon>
        <taxon>Brassicaceae</taxon>
        <taxon>Brassiceae</taxon>
        <taxon>Brassica</taxon>
    </lineage>
</organism>
<evidence type="ECO:0000313" key="3">
    <source>
        <dbReference type="Proteomes" id="UP000266723"/>
    </source>
</evidence>
<feature type="region of interest" description="Disordered" evidence="1">
    <location>
        <begin position="1"/>
        <end position="25"/>
    </location>
</feature>
<dbReference type="Proteomes" id="UP000266723">
    <property type="component" value="Unassembled WGS sequence"/>
</dbReference>
<gene>
    <name evidence="2" type="ORF">DY000_02007260</name>
</gene>